<dbReference type="GO" id="GO:0043137">
    <property type="term" value="P:DNA replication, removal of RNA primer"/>
    <property type="evidence" value="ECO:0007669"/>
    <property type="project" value="TreeGrafter"/>
</dbReference>
<comment type="function">
    <text evidence="3">Involved in the transposition of the insertion sequence.</text>
</comment>
<organism evidence="16 17">
    <name type="scientific">Bacillus cereus</name>
    <dbReference type="NCBI Taxonomy" id="1396"/>
    <lineage>
        <taxon>Bacteria</taxon>
        <taxon>Bacillati</taxon>
        <taxon>Bacillota</taxon>
        <taxon>Bacilli</taxon>
        <taxon>Bacillales</taxon>
        <taxon>Bacillaceae</taxon>
        <taxon>Bacillus</taxon>
        <taxon>Bacillus cereus group</taxon>
    </lineage>
</organism>
<dbReference type="RefSeq" id="WP_098005974.1">
    <property type="nucleotide sequence ID" value="NZ_NUJB01000036.1"/>
</dbReference>
<dbReference type="EMBL" id="NVMX01000045">
    <property type="protein sequence ID" value="PDZ96015.1"/>
    <property type="molecule type" value="Genomic_DNA"/>
</dbReference>
<evidence type="ECO:0000256" key="1">
    <source>
        <dbReference type="ARBA" id="ARBA00000077"/>
    </source>
</evidence>
<feature type="binding site" evidence="13">
    <location>
        <position position="28"/>
    </location>
    <ligand>
        <name>a divalent metal cation</name>
        <dbReference type="ChEBI" id="CHEBI:60240"/>
    </ligand>
</feature>
<reference evidence="16 17" key="1">
    <citation type="submission" date="2017-09" db="EMBL/GenBank/DDBJ databases">
        <title>Large-scale bioinformatics analysis of Bacillus genomes uncovers conserved roles of natural products in bacterial physiology.</title>
        <authorList>
            <consortium name="Agbiome Team Llc"/>
            <person name="Bleich R.M."/>
            <person name="Grubbs K.J."/>
            <person name="Santa Maria K.C."/>
            <person name="Allen S.E."/>
            <person name="Farag S."/>
            <person name="Shank E.A."/>
            <person name="Bowers A."/>
        </authorList>
    </citation>
    <scope>NUCLEOTIDE SEQUENCE [LARGE SCALE GENOMIC DNA]</scope>
    <source>
        <strain evidence="16 17">AFS092789</strain>
    </source>
</reference>
<dbReference type="AlphaFoldDB" id="A0A9X6SVT8"/>
<dbReference type="InterPro" id="IPR024567">
    <property type="entry name" value="RNase_HII/HIII_dom"/>
</dbReference>
<evidence type="ECO:0000256" key="14">
    <source>
        <dbReference type="RuleBase" id="RU003515"/>
    </source>
</evidence>
<dbReference type="GO" id="GO:0004523">
    <property type="term" value="F:RNA-DNA hybrid ribonuclease activity"/>
    <property type="evidence" value="ECO:0007669"/>
    <property type="project" value="UniProtKB-UniRule"/>
</dbReference>
<dbReference type="Proteomes" id="UP000219922">
    <property type="component" value="Unassembled WGS sequence"/>
</dbReference>
<dbReference type="PANTHER" id="PTHR10954">
    <property type="entry name" value="RIBONUCLEASE H2 SUBUNIT A"/>
    <property type="match status" value="1"/>
</dbReference>
<evidence type="ECO:0000256" key="6">
    <source>
        <dbReference type="ARBA" id="ARBA00007383"/>
    </source>
</evidence>
<dbReference type="InterPro" id="IPR036397">
    <property type="entry name" value="RNaseH_sf"/>
</dbReference>
<gene>
    <name evidence="16" type="ORF">CON36_25140</name>
</gene>
<dbReference type="GO" id="GO:0046872">
    <property type="term" value="F:metal ion binding"/>
    <property type="evidence" value="ECO:0007669"/>
    <property type="project" value="UniProtKB-KW"/>
</dbReference>
<keyword evidence="11 13" id="KW-0378">Hydrolase</keyword>
<evidence type="ECO:0000256" key="8">
    <source>
        <dbReference type="ARBA" id="ARBA00022722"/>
    </source>
</evidence>
<evidence type="ECO:0000313" key="17">
    <source>
        <dbReference type="Proteomes" id="UP000219922"/>
    </source>
</evidence>
<keyword evidence="7" id="KW-0963">Cytoplasm</keyword>
<comment type="cofactor">
    <cofactor evidence="13">
        <name>Mn(2+)</name>
        <dbReference type="ChEBI" id="CHEBI:29035"/>
    </cofactor>
    <cofactor evidence="13">
        <name>Mg(2+)</name>
        <dbReference type="ChEBI" id="CHEBI:18420"/>
    </cofactor>
    <text evidence="13">Manganese or magnesium. Binds 1 divalent metal ion per monomer in the absence of substrate. May bind a second metal ion after substrate binding.</text>
</comment>
<comment type="cofactor">
    <cofactor evidence="2">
        <name>Mg(2+)</name>
        <dbReference type="ChEBI" id="CHEBI:18420"/>
    </cofactor>
</comment>
<evidence type="ECO:0000256" key="4">
    <source>
        <dbReference type="ARBA" id="ARBA00004065"/>
    </source>
</evidence>
<keyword evidence="12" id="KW-0464">Manganese</keyword>
<dbReference type="NCBIfam" id="NF000595">
    <property type="entry name" value="PRK00015.1-3"/>
    <property type="match status" value="1"/>
</dbReference>
<feature type="binding site" evidence="13">
    <location>
        <position position="120"/>
    </location>
    <ligand>
        <name>a divalent metal cation</name>
        <dbReference type="ChEBI" id="CHEBI:60240"/>
    </ligand>
</feature>
<evidence type="ECO:0000256" key="12">
    <source>
        <dbReference type="ARBA" id="ARBA00023211"/>
    </source>
</evidence>
<evidence type="ECO:0000259" key="15">
    <source>
        <dbReference type="PROSITE" id="PS51975"/>
    </source>
</evidence>
<dbReference type="PROSITE" id="PS51975">
    <property type="entry name" value="RNASE_H_2"/>
    <property type="match status" value="1"/>
</dbReference>
<dbReference type="GO" id="GO:0003723">
    <property type="term" value="F:RNA binding"/>
    <property type="evidence" value="ECO:0007669"/>
    <property type="project" value="UniProtKB-UniRule"/>
</dbReference>
<accession>A0A9X6SVT8</accession>
<dbReference type="Pfam" id="PF01351">
    <property type="entry name" value="RNase_HII"/>
    <property type="match status" value="1"/>
</dbReference>
<dbReference type="PANTHER" id="PTHR10954:SF18">
    <property type="entry name" value="RIBONUCLEASE HII"/>
    <property type="match status" value="1"/>
</dbReference>
<dbReference type="GO" id="GO:0006298">
    <property type="term" value="P:mismatch repair"/>
    <property type="evidence" value="ECO:0007669"/>
    <property type="project" value="TreeGrafter"/>
</dbReference>
<comment type="similarity">
    <text evidence="6 14">Belongs to the RNase HII family.</text>
</comment>
<name>A0A9X6SVT8_BACCE</name>
<evidence type="ECO:0000256" key="3">
    <source>
        <dbReference type="ARBA" id="ARBA00002286"/>
    </source>
</evidence>
<dbReference type="GO" id="GO:0032299">
    <property type="term" value="C:ribonuclease H2 complex"/>
    <property type="evidence" value="ECO:0007669"/>
    <property type="project" value="TreeGrafter"/>
</dbReference>
<dbReference type="InterPro" id="IPR001352">
    <property type="entry name" value="RNase_HII/HIII"/>
</dbReference>
<dbReference type="CDD" id="cd07182">
    <property type="entry name" value="RNase_HII_bacteria_HII_like"/>
    <property type="match status" value="1"/>
</dbReference>
<dbReference type="Gene3D" id="3.30.420.10">
    <property type="entry name" value="Ribonuclease H-like superfamily/Ribonuclease H"/>
    <property type="match status" value="1"/>
</dbReference>
<sequence length="207" mass="23231">MIDKSFSENLIHESELLNQGYQFIAGVDEVGRGCFAGPVVAAAVIMDPFIRIPYLTDSKKIPKSKHNLILQEVKQHIVACNIAVVDAPTIDDINIRQATLKAMKLAVDGLKINPDYVLVDGSDLITNLDIPQKNVIQGDYYSHTISAASLIAKTYRDKLMAEYDESFGNKYEWGKNAGYPTLKHIELVKKHGLTPYHRKSWKTMKKI</sequence>
<dbReference type="GO" id="GO:0005737">
    <property type="term" value="C:cytoplasm"/>
    <property type="evidence" value="ECO:0007669"/>
    <property type="project" value="UniProtKB-SubCell"/>
</dbReference>
<dbReference type="InterPro" id="IPR012337">
    <property type="entry name" value="RNaseH-like_sf"/>
</dbReference>
<comment type="catalytic activity">
    <reaction evidence="1 13 14">
        <text>Endonucleolytic cleavage to 5'-phosphomonoester.</text>
        <dbReference type="EC" id="3.1.26.4"/>
    </reaction>
</comment>
<comment type="function">
    <text evidence="4 14">Endonuclease that specifically degrades the RNA of RNA-DNA hybrids.</text>
</comment>
<evidence type="ECO:0000256" key="9">
    <source>
        <dbReference type="ARBA" id="ARBA00022723"/>
    </source>
</evidence>
<feature type="binding site" evidence="13">
    <location>
        <position position="29"/>
    </location>
    <ligand>
        <name>a divalent metal cation</name>
        <dbReference type="ChEBI" id="CHEBI:60240"/>
    </ligand>
</feature>
<keyword evidence="9 13" id="KW-0479">Metal-binding</keyword>
<comment type="caution">
    <text evidence="16">The sequence shown here is derived from an EMBL/GenBank/DDBJ whole genome shotgun (WGS) entry which is preliminary data.</text>
</comment>
<keyword evidence="8 13" id="KW-0540">Nuclease</keyword>
<evidence type="ECO:0000256" key="10">
    <source>
        <dbReference type="ARBA" id="ARBA00022759"/>
    </source>
</evidence>
<protein>
    <recommendedName>
        <fullName evidence="14">Ribonuclease</fullName>
        <ecNumber evidence="14">3.1.26.4</ecNumber>
    </recommendedName>
</protein>
<evidence type="ECO:0000256" key="11">
    <source>
        <dbReference type="ARBA" id="ARBA00022801"/>
    </source>
</evidence>
<dbReference type="SUPFAM" id="SSF53098">
    <property type="entry name" value="Ribonuclease H-like"/>
    <property type="match status" value="1"/>
</dbReference>
<evidence type="ECO:0000256" key="7">
    <source>
        <dbReference type="ARBA" id="ARBA00022490"/>
    </source>
</evidence>
<evidence type="ECO:0000256" key="2">
    <source>
        <dbReference type="ARBA" id="ARBA00001946"/>
    </source>
</evidence>
<evidence type="ECO:0000256" key="5">
    <source>
        <dbReference type="ARBA" id="ARBA00004496"/>
    </source>
</evidence>
<feature type="domain" description="RNase H type-2" evidence="15">
    <location>
        <begin position="22"/>
        <end position="207"/>
    </location>
</feature>
<comment type="subcellular location">
    <subcellularLocation>
        <location evidence="5">Cytoplasm</location>
    </subcellularLocation>
</comment>
<keyword evidence="10 13" id="KW-0255">Endonuclease</keyword>
<dbReference type="InterPro" id="IPR022898">
    <property type="entry name" value="RNase_HII"/>
</dbReference>
<proteinExistence type="inferred from homology"/>
<evidence type="ECO:0000313" key="16">
    <source>
        <dbReference type="EMBL" id="PDZ96015.1"/>
    </source>
</evidence>
<dbReference type="EC" id="3.1.26.4" evidence="14"/>
<evidence type="ECO:0000256" key="13">
    <source>
        <dbReference type="PROSITE-ProRule" id="PRU01319"/>
    </source>
</evidence>